<proteinExistence type="predicted"/>
<name>A0ABY7B6R4_9PSEU</name>
<sequence length="313" mass="32311">MDAVVNDGFRTAFDLVGAIGRGIDLSALNHWSADHDSIPGHPAGDSPWTPVTPEPWPANSDFAVLTGPSPWWMPAFLESYIPTADNLRLDDAANACHTAAGAIRELTTGLHNDLEGLLGNNTSADLDELELFWQQVAGPQAILNGLPQALDSIADSLVDFRIWNEHTQEAIKDAIKSAIEALGAIGALFVLGSILTDGTLDAILIAVVKALQTFGVDAEGALSAPIAEAAAAAIPALAAAGGALAIAQGIQPAIQAAMSNTPNPEIEGINATQISNELGAETQPVRDPDPNAQLGGHPTKIGADESAAKKLAL</sequence>
<evidence type="ECO:0000256" key="1">
    <source>
        <dbReference type="SAM" id="MobiDB-lite"/>
    </source>
</evidence>
<gene>
    <name evidence="2" type="ORF">ORV05_07815</name>
</gene>
<evidence type="ECO:0000313" key="2">
    <source>
        <dbReference type="EMBL" id="WAL67677.1"/>
    </source>
</evidence>
<feature type="region of interest" description="Disordered" evidence="1">
    <location>
        <begin position="278"/>
        <end position="313"/>
    </location>
</feature>
<evidence type="ECO:0000313" key="3">
    <source>
        <dbReference type="Proteomes" id="UP001163203"/>
    </source>
</evidence>
<organism evidence="2 3">
    <name type="scientific">Amycolatopsis cynarae</name>
    <dbReference type="NCBI Taxonomy" id="2995223"/>
    <lineage>
        <taxon>Bacteria</taxon>
        <taxon>Bacillati</taxon>
        <taxon>Actinomycetota</taxon>
        <taxon>Actinomycetes</taxon>
        <taxon>Pseudonocardiales</taxon>
        <taxon>Pseudonocardiaceae</taxon>
        <taxon>Amycolatopsis</taxon>
    </lineage>
</organism>
<keyword evidence="3" id="KW-1185">Reference proteome</keyword>
<dbReference type="Proteomes" id="UP001163203">
    <property type="component" value="Chromosome"/>
</dbReference>
<dbReference type="EMBL" id="CP113836">
    <property type="protein sequence ID" value="WAL67677.1"/>
    <property type="molecule type" value="Genomic_DNA"/>
</dbReference>
<reference evidence="2" key="1">
    <citation type="submission" date="2022-11" db="EMBL/GenBank/DDBJ databases">
        <authorList>
            <person name="Mo P."/>
        </authorList>
    </citation>
    <scope>NUCLEOTIDE SEQUENCE</scope>
    <source>
        <strain evidence="2">HUAS 11-8</strain>
    </source>
</reference>
<feature type="compositionally biased region" description="Basic and acidic residues" evidence="1">
    <location>
        <begin position="302"/>
        <end position="313"/>
    </location>
</feature>
<evidence type="ECO:0008006" key="4">
    <source>
        <dbReference type="Google" id="ProtNLM"/>
    </source>
</evidence>
<accession>A0ABY7B6R4</accession>
<protein>
    <recommendedName>
        <fullName evidence="4">WXG100 family type VII secretion target</fullName>
    </recommendedName>
</protein>
<dbReference type="RefSeq" id="WP_268757772.1">
    <property type="nucleotide sequence ID" value="NZ_CP113836.1"/>
</dbReference>